<evidence type="ECO:0000256" key="19">
    <source>
        <dbReference type="HAMAP-Rule" id="MF_00252"/>
    </source>
</evidence>
<keyword evidence="11 21" id="KW-1133">Transmembrane helix</keyword>
<dbReference type="PROSITE" id="PS50862">
    <property type="entry name" value="AA_TRNA_LIGASE_II"/>
    <property type="match status" value="1"/>
</dbReference>
<evidence type="ECO:0000256" key="7">
    <source>
        <dbReference type="ARBA" id="ARBA00022692"/>
    </source>
</evidence>
<feature type="region of interest" description="Disordered" evidence="20">
    <location>
        <begin position="1"/>
        <end position="42"/>
    </location>
</feature>
<evidence type="ECO:0000256" key="17">
    <source>
        <dbReference type="ARBA" id="ARBA00047540"/>
    </source>
</evidence>
<comment type="caution">
    <text evidence="23">The sequence shown here is derived from an EMBL/GenBank/DDBJ whole genome shotgun (WGS) entry which is preliminary data.</text>
</comment>
<proteinExistence type="inferred from homology"/>
<evidence type="ECO:0000256" key="12">
    <source>
        <dbReference type="ARBA" id="ARBA00023098"/>
    </source>
</evidence>
<organism evidence="23 24">
    <name type="scientific">Serinibacter salmoneus</name>
    <dbReference type="NCBI Taxonomy" id="556530"/>
    <lineage>
        <taxon>Bacteria</taxon>
        <taxon>Bacillati</taxon>
        <taxon>Actinomycetota</taxon>
        <taxon>Actinomycetes</taxon>
        <taxon>Micrococcales</taxon>
        <taxon>Beutenbergiaceae</taxon>
        <taxon>Serinibacter</taxon>
    </lineage>
</organism>
<comment type="subcellular location">
    <subcellularLocation>
        <location evidence="1">Cell membrane</location>
        <topology evidence="1">Multi-pass membrane protein</topology>
    </subcellularLocation>
    <subcellularLocation>
        <location evidence="19">Cytoplasm</location>
    </subcellularLocation>
</comment>
<keyword evidence="19" id="KW-0648">Protein biosynthesis</keyword>
<keyword evidence="19" id="KW-0460">Magnesium</keyword>
<comment type="similarity">
    <text evidence="3">In the C-terminal section; belongs to the class-II aminoacyl-tRNA synthetase family.</text>
</comment>
<dbReference type="InterPro" id="IPR045864">
    <property type="entry name" value="aa-tRNA-synth_II/BPL/LPL"/>
</dbReference>
<protein>
    <recommendedName>
        <fullName evidence="19">Lysine--tRNA ligase</fullName>
        <ecNumber evidence="19">6.1.1.6</ecNumber>
    </recommendedName>
    <alternativeName>
        <fullName evidence="19">Lysyl-tRNA synthetase</fullName>
        <shortName evidence="19">LysRS</shortName>
    </alternativeName>
</protein>
<comment type="function">
    <text evidence="16">Catalyzes the production of L-lysyl-tRNA(Lys)transfer and the transfer of a lysyl group from L-lysyl-tRNA(Lys) to membrane-bound phosphatidylglycerol (PG), which produces lysylphosphatidylglycerol (LPG), one of the components of the bacterial membrane with a positive net charge. LPG synthesis contributes to the resistance to cationic antimicrobial peptides (CAMPs) and likely protects M.tuberculosis against the CAMPs produced by competiting microorganisms (bacteriocins). In fact, the modification of anionic phosphatidylglycerol with positively charged L-lysine results in repulsion of the peptides.</text>
</comment>
<keyword evidence="14" id="KW-0046">Antibiotic resistance</keyword>
<dbReference type="NCBIfam" id="NF002821">
    <property type="entry name" value="PRK02983.1"/>
    <property type="match status" value="1"/>
</dbReference>
<dbReference type="GO" id="GO:0006629">
    <property type="term" value="P:lipid metabolic process"/>
    <property type="evidence" value="ECO:0007669"/>
    <property type="project" value="UniProtKB-KW"/>
</dbReference>
<dbReference type="EMBL" id="PDJD01000001">
    <property type="protein sequence ID" value="PFG19243.1"/>
    <property type="molecule type" value="Genomic_DNA"/>
</dbReference>
<keyword evidence="24" id="KW-1185">Reference proteome</keyword>
<dbReference type="InterPro" id="IPR044136">
    <property type="entry name" value="Lys-tRNA-ligase_II_N"/>
</dbReference>
<evidence type="ECO:0000256" key="2">
    <source>
        <dbReference type="ARBA" id="ARBA00005270"/>
    </source>
</evidence>
<comment type="cofactor">
    <cofactor evidence="19">
        <name>Mg(2+)</name>
        <dbReference type="ChEBI" id="CHEBI:18420"/>
    </cofactor>
    <text evidence="19">Binds 3 Mg(2+) ions per subunit.</text>
</comment>
<feature type="compositionally biased region" description="Pro residues" evidence="20">
    <location>
        <begin position="1"/>
        <end position="11"/>
    </location>
</feature>
<feature type="transmembrane region" description="Helical" evidence="21">
    <location>
        <begin position="59"/>
        <end position="77"/>
    </location>
</feature>
<evidence type="ECO:0000259" key="22">
    <source>
        <dbReference type="PROSITE" id="PS50862"/>
    </source>
</evidence>
<dbReference type="InterPro" id="IPR004364">
    <property type="entry name" value="Aa-tRNA-synt_II"/>
</dbReference>
<keyword evidence="6" id="KW-0808">Transferase</keyword>
<name>A0A2A9CXW2_9MICO</name>
<dbReference type="GO" id="GO:0005829">
    <property type="term" value="C:cytosol"/>
    <property type="evidence" value="ECO:0007669"/>
    <property type="project" value="TreeGrafter"/>
</dbReference>
<dbReference type="GO" id="GO:0004824">
    <property type="term" value="F:lysine-tRNA ligase activity"/>
    <property type="evidence" value="ECO:0007669"/>
    <property type="project" value="UniProtKB-UniRule"/>
</dbReference>
<dbReference type="InterPro" id="IPR012340">
    <property type="entry name" value="NA-bd_OB-fold"/>
</dbReference>
<dbReference type="InterPro" id="IPR006195">
    <property type="entry name" value="aa-tRNA-synth_II"/>
</dbReference>
<dbReference type="NCBIfam" id="TIGR00499">
    <property type="entry name" value="lysS_bact"/>
    <property type="match status" value="1"/>
</dbReference>
<reference evidence="23 24" key="1">
    <citation type="submission" date="2017-10" db="EMBL/GenBank/DDBJ databases">
        <title>Sequencing the genomes of 1000 actinobacteria strains.</title>
        <authorList>
            <person name="Klenk H.-P."/>
        </authorList>
    </citation>
    <scope>NUCLEOTIDE SEQUENCE [LARGE SCALE GENOMIC DNA]</scope>
    <source>
        <strain evidence="23 24">DSM 21801</strain>
    </source>
</reference>
<dbReference type="HAMAP" id="MF_00252">
    <property type="entry name" value="Lys_tRNA_synth_class2"/>
    <property type="match status" value="1"/>
</dbReference>
<dbReference type="InterPro" id="IPR024320">
    <property type="entry name" value="LPG_synthase_C"/>
</dbReference>
<gene>
    <name evidence="19" type="primary">lysS</name>
    <name evidence="23" type="ORF">ATL40_0801</name>
</gene>
<comment type="similarity">
    <text evidence="19">Belongs to the class-II aminoacyl-tRNA synthetase family.</text>
</comment>
<feature type="transmembrane region" description="Helical" evidence="21">
    <location>
        <begin position="250"/>
        <end position="271"/>
    </location>
</feature>
<evidence type="ECO:0000256" key="5">
    <source>
        <dbReference type="ARBA" id="ARBA00022598"/>
    </source>
</evidence>
<accession>A0A2A9CXW2</accession>
<feature type="transmembrane region" description="Helical" evidence="21">
    <location>
        <begin position="97"/>
        <end position="112"/>
    </location>
</feature>
<keyword evidence="5 19" id="KW-0436">Ligase</keyword>
<dbReference type="GO" id="GO:0006430">
    <property type="term" value="P:lysyl-tRNA aminoacylation"/>
    <property type="evidence" value="ECO:0007669"/>
    <property type="project" value="UniProtKB-UniRule"/>
</dbReference>
<feature type="binding site" evidence="19">
    <location>
        <position position="1045"/>
    </location>
    <ligand>
        <name>Mg(2+)</name>
        <dbReference type="ChEBI" id="CHEBI:18420"/>
        <label>1</label>
    </ligand>
</feature>
<dbReference type="GO" id="GO:0000049">
    <property type="term" value="F:tRNA binding"/>
    <property type="evidence" value="ECO:0007669"/>
    <property type="project" value="TreeGrafter"/>
</dbReference>
<keyword evidence="10 19" id="KW-0067">ATP-binding</keyword>
<keyword evidence="4" id="KW-1003">Cell membrane</keyword>
<dbReference type="InterPro" id="IPR031553">
    <property type="entry name" value="tRNA-synt_2_TM"/>
</dbReference>
<evidence type="ECO:0000256" key="21">
    <source>
        <dbReference type="SAM" id="Phobius"/>
    </source>
</evidence>
<dbReference type="Pfam" id="PF09924">
    <property type="entry name" value="LPG_synthase_C"/>
    <property type="match status" value="1"/>
</dbReference>
<dbReference type="Pfam" id="PF16995">
    <property type="entry name" value="tRNA-synt_2_TM"/>
    <property type="match status" value="1"/>
</dbReference>
<evidence type="ECO:0000256" key="1">
    <source>
        <dbReference type="ARBA" id="ARBA00004651"/>
    </source>
</evidence>
<sequence>MTAPTPQPTARPEPTDEPGSFAPAPADSAPRHHHRREREVVVPRTGSWPQQVARWTGRLLMAVAVWQLIALIIRPFARGFVDTVTSWLDVVGLPHPTPFSVVLTALIGSAVLRRQRAALWFIQIVWLLPVVLVVAGSAVLVAAGQAQEVDLTDEPVLFWLSGVGCLVAMAILFTARKAFTARLRAGAWWQAALVFLGGMVLSVVVTFLLLEIVPDSLDTLRDRFNWAVSVAAGTTPDVAPFLAEGSAPHWVRVVAGLISAVGLLLAIVVFLRGASRSAETDRDSELAVRRLLLTYPNDDSLAYFATRDDRHAVFSPNGEAAVSFRVVSDVALAAGDPIGDPQQWEEAINEFIATSRRYGWAPAVVGAGEHGARLYAEHGFSVSTLGDESVIDTRTFSLASPQLGAVRHAIARPRREGYTVKIARAEDIDPEDLADLIREADEWRHGDERGYSMSLSRFGDRRDPRALIVSAYDAHGALRGVLGFVPWARTGISLDVMRRSPEAVNGVTEFMVTSLATQGRGMGIEKISMNFAMLREVFASGEKVGASAWHRLVRRVLLAASRIWQMDSLYKSNQKYDPQWQARYICTIPGQTTHALWAYGQAEGFVPTAPRWLRRRERAASLEQGTGREELATAVLAQEAELRMPAVPPRKLTDQQRARYAKLDLLREAGMDPYPVGVPRTHRVGDVTESMIESGAVVSISGRIVRLRDLGGVIFAVLRERTHEVQVMVTADRPDSRPDLFSRVVDLADTISVTGEVTRSRTGELTVHASSWVMASKALTPPPDKYRGLQDADQRARLRHIDLALNKTPTHLLEGRSVAVWAMRQEFAKREYLEVETPILQAIHGGANARPFTTHINAYDMNLYLRIAPELFLKRLAVGGFERIFEIGRNFRNEGVDYKHNPEFTSLEAYQAYADYTVMRELTRELIIAAARAVHGRPIAIDPNDGSEVNLDVPWPVVTCHEAVSRAVGEEITPDTPIERVRELCEKHEIAFGIDHSHGSLVAELYDELVEDQTTFPTFYTDFPKETSPLTREHRVDPRLAERWDLVAFGSELGTAYSELINPVDQRDRFTRQSLLAAMGDPEAMEIDEEFLSALEFGLPPTGGLGLGVDRVYMFIVGATIRETLTFPFTKPQ</sequence>
<keyword evidence="13 19" id="KW-0030">Aminoacyl-tRNA synthetase</keyword>
<evidence type="ECO:0000256" key="3">
    <source>
        <dbReference type="ARBA" id="ARBA00009968"/>
    </source>
</evidence>
<evidence type="ECO:0000256" key="15">
    <source>
        <dbReference type="ARBA" id="ARBA00023268"/>
    </source>
</evidence>
<feature type="domain" description="Aminoacyl-transfer RNA synthetases class-II family profile" evidence="22">
    <location>
        <begin position="822"/>
        <end position="1132"/>
    </location>
</feature>
<keyword evidence="19" id="KW-0963">Cytoplasm</keyword>
<dbReference type="PANTHER" id="PTHR42918:SF15">
    <property type="entry name" value="LYSINE--TRNA LIGASE, CHLOROPLASTIC_MITOCHONDRIAL"/>
    <property type="match status" value="1"/>
</dbReference>
<dbReference type="Proteomes" id="UP000224915">
    <property type="component" value="Unassembled WGS sequence"/>
</dbReference>
<dbReference type="InterPro" id="IPR004365">
    <property type="entry name" value="NA-bd_OB_tRNA"/>
</dbReference>
<evidence type="ECO:0000313" key="23">
    <source>
        <dbReference type="EMBL" id="PFG19243.1"/>
    </source>
</evidence>
<comment type="catalytic activity">
    <reaction evidence="17">
        <text>L-lysyl-tRNA(Lys) + a 1,2-diacyl-sn-glycero-3-phospho-(1'-sn-glycerol) = a 1,2-diacyl-sn-glycero-3-phospho-1'-(3'-O-L-lysyl)-sn-glycerol + tRNA(Lys)</text>
        <dbReference type="Rhea" id="RHEA:10668"/>
        <dbReference type="Rhea" id="RHEA-COMP:9696"/>
        <dbReference type="Rhea" id="RHEA-COMP:9697"/>
        <dbReference type="ChEBI" id="CHEBI:64716"/>
        <dbReference type="ChEBI" id="CHEBI:75792"/>
        <dbReference type="ChEBI" id="CHEBI:78442"/>
        <dbReference type="ChEBI" id="CHEBI:78529"/>
        <dbReference type="EC" id="2.3.2.3"/>
    </reaction>
</comment>
<dbReference type="Pfam" id="PF01336">
    <property type="entry name" value="tRNA_anti-codon"/>
    <property type="match status" value="1"/>
</dbReference>
<comment type="subunit">
    <text evidence="19">Homodimer.</text>
</comment>
<dbReference type="AlphaFoldDB" id="A0A2A9CXW2"/>
<feature type="transmembrane region" description="Helical" evidence="21">
    <location>
        <begin position="124"/>
        <end position="144"/>
    </location>
</feature>
<feature type="transmembrane region" description="Helical" evidence="21">
    <location>
        <begin position="156"/>
        <end position="175"/>
    </location>
</feature>
<dbReference type="SUPFAM" id="SSF55681">
    <property type="entry name" value="Class II aaRS and biotin synthetases"/>
    <property type="match status" value="1"/>
</dbReference>
<evidence type="ECO:0000256" key="20">
    <source>
        <dbReference type="SAM" id="MobiDB-lite"/>
    </source>
</evidence>
<dbReference type="PANTHER" id="PTHR42918">
    <property type="entry name" value="LYSYL-TRNA SYNTHETASE"/>
    <property type="match status" value="1"/>
</dbReference>
<keyword evidence="21" id="KW-0472">Membrane</keyword>
<dbReference type="GO" id="GO:0005524">
    <property type="term" value="F:ATP binding"/>
    <property type="evidence" value="ECO:0007669"/>
    <property type="project" value="UniProtKB-UniRule"/>
</dbReference>
<evidence type="ECO:0000256" key="13">
    <source>
        <dbReference type="ARBA" id="ARBA00023146"/>
    </source>
</evidence>
<feature type="transmembrane region" description="Helical" evidence="21">
    <location>
        <begin position="187"/>
        <end position="210"/>
    </location>
</feature>
<dbReference type="RefSeq" id="WP_098468392.1">
    <property type="nucleotide sequence ID" value="NZ_PDJD01000001.1"/>
</dbReference>
<dbReference type="InterPro" id="IPR018149">
    <property type="entry name" value="Lys-tRNA-synth_II_C"/>
</dbReference>
<dbReference type="GO" id="GO:0046677">
    <property type="term" value="P:response to antibiotic"/>
    <property type="evidence" value="ECO:0007669"/>
    <property type="project" value="UniProtKB-KW"/>
</dbReference>
<dbReference type="GO" id="GO:0005886">
    <property type="term" value="C:plasma membrane"/>
    <property type="evidence" value="ECO:0007669"/>
    <property type="project" value="UniProtKB-SubCell"/>
</dbReference>
<evidence type="ECO:0000256" key="6">
    <source>
        <dbReference type="ARBA" id="ARBA00022679"/>
    </source>
</evidence>
<evidence type="ECO:0000256" key="4">
    <source>
        <dbReference type="ARBA" id="ARBA00022475"/>
    </source>
</evidence>
<dbReference type="PRINTS" id="PR00982">
    <property type="entry name" value="TRNASYNTHLYS"/>
</dbReference>
<dbReference type="InterPro" id="IPR002313">
    <property type="entry name" value="Lys-tRNA-ligase_II"/>
</dbReference>
<feature type="binding site" evidence="19">
    <location>
        <position position="1052"/>
    </location>
    <ligand>
        <name>Mg(2+)</name>
        <dbReference type="ChEBI" id="CHEBI:18420"/>
        <label>2</label>
    </ligand>
</feature>
<evidence type="ECO:0000256" key="9">
    <source>
        <dbReference type="ARBA" id="ARBA00022741"/>
    </source>
</evidence>
<dbReference type="OrthoDB" id="9801152at2"/>
<evidence type="ECO:0000256" key="18">
    <source>
        <dbReference type="ARBA" id="ARBA00048573"/>
    </source>
</evidence>
<comment type="catalytic activity">
    <reaction evidence="18 19">
        <text>tRNA(Lys) + L-lysine + ATP = L-lysyl-tRNA(Lys) + AMP + diphosphate</text>
        <dbReference type="Rhea" id="RHEA:20792"/>
        <dbReference type="Rhea" id="RHEA-COMP:9696"/>
        <dbReference type="Rhea" id="RHEA-COMP:9697"/>
        <dbReference type="ChEBI" id="CHEBI:30616"/>
        <dbReference type="ChEBI" id="CHEBI:32551"/>
        <dbReference type="ChEBI" id="CHEBI:33019"/>
        <dbReference type="ChEBI" id="CHEBI:78442"/>
        <dbReference type="ChEBI" id="CHEBI:78529"/>
        <dbReference type="ChEBI" id="CHEBI:456215"/>
        <dbReference type="EC" id="6.1.1.6"/>
    </reaction>
</comment>
<dbReference type="CDD" id="cd04322">
    <property type="entry name" value="LysRS_N"/>
    <property type="match status" value="1"/>
</dbReference>
<dbReference type="Gene3D" id="2.40.50.140">
    <property type="entry name" value="Nucleic acid-binding proteins"/>
    <property type="match status" value="1"/>
</dbReference>
<dbReference type="EC" id="6.1.1.6" evidence="19"/>
<keyword evidence="7 21" id="KW-0812">Transmembrane</keyword>
<evidence type="ECO:0000256" key="8">
    <source>
        <dbReference type="ARBA" id="ARBA00022723"/>
    </source>
</evidence>
<feature type="binding site" evidence="19">
    <location>
        <position position="1052"/>
    </location>
    <ligand>
        <name>Mg(2+)</name>
        <dbReference type="ChEBI" id="CHEBI:18420"/>
        <label>1</label>
    </ligand>
</feature>
<dbReference type="NCBIfam" id="NF001756">
    <property type="entry name" value="PRK00484.1"/>
    <property type="match status" value="1"/>
</dbReference>
<evidence type="ECO:0000256" key="10">
    <source>
        <dbReference type="ARBA" id="ARBA00022840"/>
    </source>
</evidence>
<keyword evidence="15" id="KW-0511">Multifunctional enzyme</keyword>
<evidence type="ECO:0000256" key="16">
    <source>
        <dbReference type="ARBA" id="ARBA00024681"/>
    </source>
</evidence>
<dbReference type="GO" id="GO:0050071">
    <property type="term" value="F:phosphatidylglycerol lysyltransferase activity"/>
    <property type="evidence" value="ECO:0007669"/>
    <property type="project" value="UniProtKB-EC"/>
</dbReference>
<evidence type="ECO:0000256" key="14">
    <source>
        <dbReference type="ARBA" id="ARBA00023251"/>
    </source>
</evidence>
<dbReference type="Gene3D" id="3.30.930.10">
    <property type="entry name" value="Bira Bifunctional Protein, Domain 2"/>
    <property type="match status" value="1"/>
</dbReference>
<dbReference type="GO" id="GO:0000287">
    <property type="term" value="F:magnesium ion binding"/>
    <property type="evidence" value="ECO:0007669"/>
    <property type="project" value="UniProtKB-UniRule"/>
</dbReference>
<dbReference type="Pfam" id="PF00152">
    <property type="entry name" value="tRNA-synt_2"/>
    <property type="match status" value="1"/>
</dbReference>
<keyword evidence="9 19" id="KW-0547">Nucleotide-binding</keyword>
<keyword evidence="12" id="KW-0443">Lipid metabolism</keyword>
<evidence type="ECO:0000256" key="11">
    <source>
        <dbReference type="ARBA" id="ARBA00022989"/>
    </source>
</evidence>
<dbReference type="SUPFAM" id="SSF50249">
    <property type="entry name" value="Nucleic acid-binding proteins"/>
    <property type="match status" value="1"/>
</dbReference>
<keyword evidence="8 19" id="KW-0479">Metal-binding</keyword>
<comment type="similarity">
    <text evidence="2">In the N-terminal section; belongs to the LPG synthetase family.</text>
</comment>
<evidence type="ECO:0000313" key="24">
    <source>
        <dbReference type="Proteomes" id="UP000224915"/>
    </source>
</evidence>